<keyword evidence="3 8" id="KW-0813">Transport</keyword>
<dbReference type="Proteomes" id="UP000037392">
    <property type="component" value="Unassembled WGS sequence"/>
</dbReference>
<dbReference type="SUPFAM" id="SSF161098">
    <property type="entry name" value="MetI-like"/>
    <property type="match status" value="1"/>
</dbReference>
<dbReference type="PANTHER" id="PTHR30450:SF1">
    <property type="entry name" value="D-METHIONINE TRANSPORT SYSTEM PERMEASE PROTEIN METI-RELATED"/>
    <property type="match status" value="1"/>
</dbReference>
<feature type="transmembrane region" description="Helical" evidence="8">
    <location>
        <begin position="53"/>
        <end position="78"/>
    </location>
</feature>
<dbReference type="GO" id="GO:0005886">
    <property type="term" value="C:plasma membrane"/>
    <property type="evidence" value="ECO:0007669"/>
    <property type="project" value="UniProtKB-SubCell"/>
</dbReference>
<dbReference type="AlphaFoldDB" id="A0A0J9BWT9"/>
<evidence type="ECO:0000313" key="11">
    <source>
        <dbReference type="Proteomes" id="UP000037392"/>
    </source>
</evidence>
<sequence>MQFDSTTMQMLIKGIGETLYMVFLSSALSYVIGIPLGIALVVTDKDGISPVPLFNKVLGLVINVLRSIPFIILLIMVIPITRMIVGKIIGCNATVVPLVIAAAPYIGRMVESSLKEVDAGVIEAAKSMGASTWQIIVKVLLPEAKPSLLVGAAISVTTILGYSAMAGFTGGGGLGDIAIRYGYHRYQTDMMMVTVVLLIIIVQLIQEVFMRMSRRGDKRVR</sequence>
<accession>A0A0J9BWT9</accession>
<dbReference type="PATRIC" id="fig|742734.4.peg.4415"/>
<reference evidence="10 11" key="1">
    <citation type="submission" date="2011-04" db="EMBL/GenBank/DDBJ databases">
        <title>The Genome Sequence of Clostridium citroniae WAL-19142.</title>
        <authorList>
            <consortium name="The Broad Institute Genome Sequencing Platform"/>
            <person name="Earl A."/>
            <person name="Ward D."/>
            <person name="Feldgarden M."/>
            <person name="Gevers D."/>
            <person name="Warren Y.A."/>
            <person name="Tyrrell K.L."/>
            <person name="Citron D.M."/>
            <person name="Goldstein E.J."/>
            <person name="Daigneault M."/>
            <person name="Allen-Vercoe E."/>
            <person name="Young S.K."/>
            <person name="Zeng Q."/>
            <person name="Gargeya S."/>
            <person name="Fitzgerald M."/>
            <person name="Haas B."/>
            <person name="Abouelleil A."/>
            <person name="Alvarado L."/>
            <person name="Arachchi H.M."/>
            <person name="Berlin A."/>
            <person name="Brown A."/>
            <person name="Chapman S.B."/>
            <person name="Chen Z."/>
            <person name="Dunbar C."/>
            <person name="Freedman E."/>
            <person name="Gearin G."/>
            <person name="Gellesch M."/>
            <person name="Goldberg J."/>
            <person name="Griggs A."/>
            <person name="Gujja S."/>
            <person name="Heilman E.R."/>
            <person name="Heiman D."/>
            <person name="Howarth C."/>
            <person name="Larson L."/>
            <person name="Lui A."/>
            <person name="MacDonald P.J."/>
            <person name="Mehta T."/>
            <person name="Montmayeur A."/>
            <person name="Murphy C."/>
            <person name="Neiman D."/>
            <person name="Pearson M."/>
            <person name="Priest M."/>
            <person name="Roberts A."/>
            <person name="Saif S."/>
            <person name="Shea T."/>
            <person name="Shenoy N."/>
            <person name="Sisk P."/>
            <person name="Stolte C."/>
            <person name="Sykes S."/>
            <person name="White J."/>
            <person name="Yandava C."/>
            <person name="Wortman J."/>
            <person name="Nusbaum C."/>
            <person name="Birren B."/>
        </authorList>
    </citation>
    <scope>NUCLEOTIDE SEQUENCE [LARGE SCALE GENOMIC DNA]</scope>
    <source>
        <strain evidence="10 11">WAL-19142</strain>
    </source>
</reference>
<feature type="transmembrane region" description="Helical" evidence="8">
    <location>
        <begin position="148"/>
        <end position="170"/>
    </location>
</feature>
<dbReference type="Gene3D" id="1.10.3720.10">
    <property type="entry name" value="MetI-like"/>
    <property type="match status" value="1"/>
</dbReference>
<evidence type="ECO:0000313" key="10">
    <source>
        <dbReference type="EMBL" id="KMW16621.1"/>
    </source>
</evidence>
<evidence type="ECO:0000256" key="1">
    <source>
        <dbReference type="ARBA" id="ARBA00004651"/>
    </source>
</evidence>
<organism evidence="10 11">
    <name type="scientific">[Clostridium] citroniae WAL-19142</name>
    <dbReference type="NCBI Taxonomy" id="742734"/>
    <lineage>
        <taxon>Bacteria</taxon>
        <taxon>Bacillati</taxon>
        <taxon>Bacillota</taxon>
        <taxon>Clostridia</taxon>
        <taxon>Lachnospirales</taxon>
        <taxon>Lachnospiraceae</taxon>
        <taxon>Enterocloster</taxon>
    </lineage>
</organism>
<dbReference type="Pfam" id="PF00528">
    <property type="entry name" value="BPD_transp_1"/>
    <property type="match status" value="1"/>
</dbReference>
<evidence type="ECO:0000256" key="6">
    <source>
        <dbReference type="ARBA" id="ARBA00022989"/>
    </source>
</evidence>
<feature type="domain" description="ABC transmembrane type-1" evidence="9">
    <location>
        <begin position="15"/>
        <end position="209"/>
    </location>
</feature>
<dbReference type="GeneID" id="93161515"/>
<comment type="caution">
    <text evidence="10">The sequence shown here is derived from an EMBL/GenBank/DDBJ whole genome shotgun (WGS) entry which is preliminary data.</text>
</comment>
<gene>
    <name evidence="10" type="ORF">HMPREF9470_04121</name>
</gene>
<dbReference type="InterPro" id="IPR035906">
    <property type="entry name" value="MetI-like_sf"/>
</dbReference>
<keyword evidence="7 8" id="KW-0472">Membrane</keyword>
<comment type="subcellular location">
    <subcellularLocation>
        <location evidence="1 8">Cell membrane</location>
        <topology evidence="1 8">Multi-pass membrane protein</topology>
    </subcellularLocation>
</comment>
<evidence type="ECO:0000259" key="9">
    <source>
        <dbReference type="PROSITE" id="PS50928"/>
    </source>
</evidence>
<feature type="transmembrane region" description="Helical" evidence="8">
    <location>
        <begin position="20"/>
        <end position="41"/>
    </location>
</feature>
<dbReference type="OrthoDB" id="9793490at2"/>
<evidence type="ECO:0000256" key="2">
    <source>
        <dbReference type="ARBA" id="ARBA00007069"/>
    </source>
</evidence>
<feature type="transmembrane region" description="Helical" evidence="8">
    <location>
        <begin position="190"/>
        <end position="209"/>
    </location>
</feature>
<dbReference type="CDD" id="cd06261">
    <property type="entry name" value="TM_PBP2"/>
    <property type="match status" value="1"/>
</dbReference>
<dbReference type="PROSITE" id="PS50928">
    <property type="entry name" value="ABC_TM1"/>
    <property type="match status" value="1"/>
</dbReference>
<evidence type="ECO:0000256" key="5">
    <source>
        <dbReference type="ARBA" id="ARBA00022692"/>
    </source>
</evidence>
<dbReference type="FunFam" id="1.10.3720.10:FF:000002">
    <property type="entry name" value="D-methionine ABC transporter permease MetI"/>
    <property type="match status" value="1"/>
</dbReference>
<evidence type="ECO:0000256" key="3">
    <source>
        <dbReference type="ARBA" id="ARBA00022448"/>
    </source>
</evidence>
<keyword evidence="4" id="KW-1003">Cell membrane</keyword>
<proteinExistence type="inferred from homology"/>
<dbReference type="InterPro" id="IPR051322">
    <property type="entry name" value="AA_ABC_Transporter_Permease"/>
</dbReference>
<keyword evidence="5 8" id="KW-0812">Transmembrane</keyword>
<name>A0A0J9BWT9_9FIRM</name>
<evidence type="ECO:0000256" key="8">
    <source>
        <dbReference type="RuleBase" id="RU363032"/>
    </source>
</evidence>
<comment type="similarity">
    <text evidence="2">Belongs to the binding-protein-dependent transport system permease family. CysTW subfamily.</text>
</comment>
<evidence type="ECO:0000256" key="4">
    <source>
        <dbReference type="ARBA" id="ARBA00022475"/>
    </source>
</evidence>
<dbReference type="RefSeq" id="WP_048930610.1">
    <property type="nucleotide sequence ID" value="NZ_KQ235881.1"/>
</dbReference>
<protein>
    <recommendedName>
        <fullName evidence="9">ABC transmembrane type-1 domain-containing protein</fullName>
    </recommendedName>
</protein>
<dbReference type="GO" id="GO:0048473">
    <property type="term" value="P:D-methionine transmembrane transport"/>
    <property type="evidence" value="ECO:0007669"/>
    <property type="project" value="TreeGrafter"/>
</dbReference>
<dbReference type="EMBL" id="ADLK01000029">
    <property type="protein sequence ID" value="KMW16621.1"/>
    <property type="molecule type" value="Genomic_DNA"/>
</dbReference>
<feature type="transmembrane region" description="Helical" evidence="8">
    <location>
        <begin position="84"/>
        <end position="106"/>
    </location>
</feature>
<keyword evidence="6 8" id="KW-1133">Transmembrane helix</keyword>
<dbReference type="InterPro" id="IPR000515">
    <property type="entry name" value="MetI-like"/>
</dbReference>
<dbReference type="PANTHER" id="PTHR30450">
    <property type="entry name" value="ABC TRANSPORTER PERMEASE"/>
    <property type="match status" value="1"/>
</dbReference>
<dbReference type="NCBIfam" id="NF008049">
    <property type="entry name" value="PRK10782.1"/>
    <property type="match status" value="1"/>
</dbReference>
<evidence type="ECO:0000256" key="7">
    <source>
        <dbReference type="ARBA" id="ARBA00023136"/>
    </source>
</evidence>